<evidence type="ECO:0000313" key="2">
    <source>
        <dbReference type="EMBL" id="SJM32529.1"/>
    </source>
</evidence>
<dbReference type="Proteomes" id="UP000245698">
    <property type="component" value="Unassembled WGS sequence"/>
</dbReference>
<name>A0A2P9AN02_9HYPH</name>
<keyword evidence="3" id="KW-1185">Reference proteome</keyword>
<dbReference type="PANTHER" id="PTHR43464:SF92">
    <property type="entry name" value="SLR1071 PROTEIN"/>
    <property type="match status" value="1"/>
</dbReference>
<reference evidence="3" key="1">
    <citation type="submission" date="2016-12" db="EMBL/GenBank/DDBJ databases">
        <authorList>
            <person name="Brunel B."/>
        </authorList>
    </citation>
    <scope>NUCLEOTIDE SEQUENCE [LARGE SCALE GENOMIC DNA]</scope>
</reference>
<evidence type="ECO:0000313" key="3">
    <source>
        <dbReference type="Proteomes" id="UP000245698"/>
    </source>
</evidence>
<dbReference type="Gene3D" id="3.40.50.150">
    <property type="entry name" value="Vaccinia Virus protein VP39"/>
    <property type="match status" value="1"/>
</dbReference>
<dbReference type="InterPro" id="IPR041698">
    <property type="entry name" value="Methyltransf_25"/>
</dbReference>
<dbReference type="InterPro" id="IPR029063">
    <property type="entry name" value="SAM-dependent_MTases_sf"/>
</dbReference>
<dbReference type="EMBL" id="FUIG01000036">
    <property type="protein sequence ID" value="SJM32529.1"/>
    <property type="molecule type" value="Genomic_DNA"/>
</dbReference>
<evidence type="ECO:0000259" key="1">
    <source>
        <dbReference type="Pfam" id="PF13649"/>
    </source>
</evidence>
<dbReference type="AlphaFoldDB" id="A0A2P9AN02"/>
<dbReference type="Pfam" id="PF13649">
    <property type="entry name" value="Methyltransf_25"/>
    <property type="match status" value="1"/>
</dbReference>
<dbReference type="SUPFAM" id="SSF53335">
    <property type="entry name" value="S-adenosyl-L-methionine-dependent methyltransferases"/>
    <property type="match status" value="1"/>
</dbReference>
<dbReference type="CDD" id="cd02440">
    <property type="entry name" value="AdoMet_MTases"/>
    <property type="match status" value="1"/>
</dbReference>
<dbReference type="Gene3D" id="2.20.25.570">
    <property type="match status" value="1"/>
</dbReference>
<gene>
    <name evidence="2" type="ORF">BQ8482_290124</name>
</gene>
<proteinExistence type="predicted"/>
<protein>
    <recommendedName>
        <fullName evidence="1">Methyltransferase domain-containing protein</fullName>
    </recommendedName>
</protein>
<dbReference type="GO" id="GO:0008168">
    <property type="term" value="F:methyltransferase activity"/>
    <property type="evidence" value="ECO:0007669"/>
    <property type="project" value="TreeGrafter"/>
</dbReference>
<dbReference type="RefSeq" id="WP_123149473.1">
    <property type="nucleotide sequence ID" value="NZ_FUIG01000036.1"/>
</dbReference>
<dbReference type="PANTHER" id="PTHR43464">
    <property type="entry name" value="METHYLTRANSFERASE"/>
    <property type="match status" value="1"/>
</dbReference>
<organism evidence="2 3">
    <name type="scientific">Mesorhizobium delmotii</name>
    <dbReference type="NCBI Taxonomy" id="1631247"/>
    <lineage>
        <taxon>Bacteria</taxon>
        <taxon>Pseudomonadati</taxon>
        <taxon>Pseudomonadota</taxon>
        <taxon>Alphaproteobacteria</taxon>
        <taxon>Hyphomicrobiales</taxon>
        <taxon>Phyllobacteriaceae</taxon>
        <taxon>Mesorhizobium</taxon>
    </lineage>
</organism>
<accession>A0A2P9AN02</accession>
<sequence>MNDDGQIKDAYSAYGEIWSDIYDEYAEALNKSVEIDRAVSFLAPFTKDGIALELGVGNGHIALPLSETGASVHGLDNSERMLASLRAKGGGDAITSHLGDMAQFDLGTQFDLVYCINNTFSHMVTVEQQLGCLASVANALRPNGRFVIHLNYPYTADFSGAGIYGNQRTTVMHVDERRAMVRFARHDRNQQLFISQDLWITPAGSRTMPVKMRYFYPTELDLLARISGLELLERHGDWQKRPFDNASWRYMSVFRKGE</sequence>
<feature type="domain" description="Methyltransferase" evidence="1">
    <location>
        <begin position="52"/>
        <end position="144"/>
    </location>
</feature>